<keyword evidence="2" id="KW-1185">Reference proteome</keyword>
<reference evidence="1" key="2">
    <citation type="submission" date="2019-01" db="UniProtKB">
        <authorList>
            <consortium name="EnsemblPlants"/>
        </authorList>
    </citation>
    <scope>IDENTIFICATION</scope>
    <source>
        <strain evidence="1">cv. Heinz 1706</strain>
    </source>
</reference>
<name>A0A3Q7F129_SOLLC</name>
<evidence type="ECO:0000313" key="1">
    <source>
        <dbReference type="EnsemblPlants" id="Solyc02g068870.2.1"/>
    </source>
</evidence>
<reference evidence="1" key="1">
    <citation type="journal article" date="2012" name="Nature">
        <title>The tomato genome sequence provides insights into fleshy fruit evolution.</title>
        <authorList>
            <consortium name="Tomato Genome Consortium"/>
        </authorList>
    </citation>
    <scope>NUCLEOTIDE SEQUENCE [LARGE SCALE GENOMIC DNA]</scope>
    <source>
        <strain evidence="1">cv. Heinz 1706</strain>
    </source>
</reference>
<protein>
    <submittedName>
        <fullName evidence="1">Uncharacterized protein</fullName>
    </submittedName>
</protein>
<evidence type="ECO:0000313" key="2">
    <source>
        <dbReference type="Proteomes" id="UP000004994"/>
    </source>
</evidence>
<sequence>FSYKTLFSSLFFTNHKHRQRLFSWLNFSLLHHNAIRMDNNGEDEGGEE</sequence>
<proteinExistence type="predicted"/>
<dbReference type="EnsemblPlants" id="Solyc02g068870.2.1">
    <property type="protein sequence ID" value="Solyc02g068870.2.1"/>
    <property type="gene ID" value="Solyc02g068870.2"/>
</dbReference>
<dbReference type="Proteomes" id="UP000004994">
    <property type="component" value="Chromosome 2"/>
</dbReference>
<organism evidence="1">
    <name type="scientific">Solanum lycopersicum</name>
    <name type="common">Tomato</name>
    <name type="synonym">Lycopersicon esculentum</name>
    <dbReference type="NCBI Taxonomy" id="4081"/>
    <lineage>
        <taxon>Eukaryota</taxon>
        <taxon>Viridiplantae</taxon>
        <taxon>Streptophyta</taxon>
        <taxon>Embryophyta</taxon>
        <taxon>Tracheophyta</taxon>
        <taxon>Spermatophyta</taxon>
        <taxon>Magnoliopsida</taxon>
        <taxon>eudicotyledons</taxon>
        <taxon>Gunneridae</taxon>
        <taxon>Pentapetalae</taxon>
        <taxon>asterids</taxon>
        <taxon>lamiids</taxon>
        <taxon>Solanales</taxon>
        <taxon>Solanaceae</taxon>
        <taxon>Solanoideae</taxon>
        <taxon>Solaneae</taxon>
        <taxon>Solanum</taxon>
        <taxon>Solanum subgen. Lycopersicon</taxon>
    </lineage>
</organism>
<accession>A0A3Q7F129</accession>
<dbReference type="Gramene" id="Solyc02g068870.2.1">
    <property type="protein sequence ID" value="Solyc02g068870.2.1"/>
    <property type="gene ID" value="Solyc02g068870.2"/>
</dbReference>
<dbReference type="AlphaFoldDB" id="A0A3Q7F129"/>
<dbReference type="InParanoid" id="A0A3Q7F129"/>